<dbReference type="EMBL" id="JAUOEL010000001">
    <property type="protein sequence ID" value="MDO5972658.1"/>
    <property type="molecule type" value="Genomic_DNA"/>
</dbReference>
<proteinExistence type="predicted"/>
<comment type="caution">
    <text evidence="2">The sequence shown here is derived from an EMBL/GenBank/DDBJ whole genome shotgun (WGS) entry which is preliminary data.</text>
</comment>
<protein>
    <submittedName>
        <fullName evidence="2">Sigma factor</fullName>
    </submittedName>
</protein>
<dbReference type="SUPFAM" id="SSF88946">
    <property type="entry name" value="Sigma2 domain of RNA polymerase sigma factors"/>
    <property type="match status" value="1"/>
</dbReference>
<dbReference type="RefSeq" id="WP_303299721.1">
    <property type="nucleotide sequence ID" value="NZ_BAABDA010000042.1"/>
</dbReference>
<evidence type="ECO:0000259" key="1">
    <source>
        <dbReference type="Pfam" id="PF04542"/>
    </source>
</evidence>
<feature type="domain" description="RNA polymerase sigma-70 region 2" evidence="1">
    <location>
        <begin position="18"/>
        <end position="84"/>
    </location>
</feature>
<name>A0ABT8WHP1_9FLAO</name>
<dbReference type="Proteomes" id="UP001176806">
    <property type="component" value="Unassembled WGS sequence"/>
</dbReference>
<dbReference type="Pfam" id="PF04542">
    <property type="entry name" value="Sigma70_r2"/>
    <property type="match status" value="1"/>
</dbReference>
<evidence type="ECO:0000313" key="3">
    <source>
        <dbReference type="Proteomes" id="UP001176806"/>
    </source>
</evidence>
<gene>
    <name evidence="2" type="ORF">Q4Q40_00555</name>
</gene>
<organism evidence="2 3">
    <name type="scientific">Flavivirga jejuensis</name>
    <dbReference type="NCBI Taxonomy" id="870487"/>
    <lineage>
        <taxon>Bacteria</taxon>
        <taxon>Pseudomonadati</taxon>
        <taxon>Bacteroidota</taxon>
        <taxon>Flavobacteriia</taxon>
        <taxon>Flavobacteriales</taxon>
        <taxon>Flavobacteriaceae</taxon>
        <taxon>Flavivirga</taxon>
    </lineage>
</organism>
<dbReference type="InterPro" id="IPR013325">
    <property type="entry name" value="RNA_pol_sigma_r2"/>
</dbReference>
<keyword evidence="3" id="KW-1185">Reference proteome</keyword>
<sequence>MTTKEDRNELTLEDYKTLFEGLYPQLCELAYKYLNDLECSKDLVEEVFVNVWEDGIVFENENHTTSYFYKAVKNTCLNYLKNKTQTFK</sequence>
<accession>A0ABT8WHP1</accession>
<evidence type="ECO:0000313" key="2">
    <source>
        <dbReference type="EMBL" id="MDO5972658.1"/>
    </source>
</evidence>
<dbReference type="Gene3D" id="1.10.1740.10">
    <property type="match status" value="1"/>
</dbReference>
<reference evidence="2" key="1">
    <citation type="submission" date="2023-07" db="EMBL/GenBank/DDBJ databases">
        <title>Two novel species in the genus Flavivirga.</title>
        <authorList>
            <person name="Kwon K."/>
        </authorList>
    </citation>
    <scope>NUCLEOTIDE SEQUENCE</scope>
    <source>
        <strain evidence="2">KACC 14158</strain>
    </source>
</reference>
<dbReference type="InterPro" id="IPR007627">
    <property type="entry name" value="RNA_pol_sigma70_r2"/>
</dbReference>